<keyword evidence="2" id="KW-1185">Reference proteome</keyword>
<evidence type="ECO:0000313" key="2">
    <source>
        <dbReference type="Proteomes" id="UP000821845"/>
    </source>
</evidence>
<sequence>MLKELSFKACNGYREWNWDTWDDQRIPKNSLNLLIDNLTTLDVTDLEMSLDEARCLVFALQKNDTITDLTLPFCTFRCRLREGFEPISEYLVRSSSLRKLTLRSRTKCCALDELMVEAMCDMRMIMVQQLAEVVARNNFLRCVRLPSTVCGHCVSPDDKYAPCTFPKANMSIFCVASALSRRDSNLHELSVDLAGCNEEECEVFLRSATRDVVLRSVTVYSLPRVNGIDRICGIISRFLYPDLVTIKNVCVDQTVANVLLYCPEITAVTLTASHFLLEEDNLQPVIRALDVISRCGHVTSLRVDCSRFDRAAFSALARCIRGPSPLMEVDINFGSCWTEIVDDECYEIEAELFLALASNMNLAKLSLSGALVSRNNLKLLAGSAHKSRYLTDFRLAPVCVSDTWEHGFCTWHVAEQSSAPSNYKNAALVAIQEITRRNMSLVEAAVQYVLSEKEAKTGAQVIELMHSHPRFLEMLQQAANTSKVRAKGMTSDALSRIRKTSLDEFMRLAGVVKRKVKCCGKCGAGKQLVDMRGKCWLHIRSFLKISDVVRP</sequence>
<comment type="caution">
    <text evidence="1">The sequence shown here is derived from an EMBL/GenBank/DDBJ whole genome shotgun (WGS) entry which is preliminary data.</text>
</comment>
<reference evidence="1" key="1">
    <citation type="submission" date="2020-05" db="EMBL/GenBank/DDBJ databases">
        <title>Large-scale comparative analyses of tick genomes elucidate their genetic diversity and vector capacities.</title>
        <authorList>
            <person name="Jia N."/>
            <person name="Wang J."/>
            <person name="Shi W."/>
            <person name="Du L."/>
            <person name="Sun Y."/>
            <person name="Zhan W."/>
            <person name="Jiang J."/>
            <person name="Wang Q."/>
            <person name="Zhang B."/>
            <person name="Ji P."/>
            <person name="Sakyi L.B."/>
            <person name="Cui X."/>
            <person name="Yuan T."/>
            <person name="Jiang B."/>
            <person name="Yang W."/>
            <person name="Lam T.T.-Y."/>
            <person name="Chang Q."/>
            <person name="Ding S."/>
            <person name="Wang X."/>
            <person name="Zhu J."/>
            <person name="Ruan X."/>
            <person name="Zhao L."/>
            <person name="Wei J."/>
            <person name="Que T."/>
            <person name="Du C."/>
            <person name="Cheng J."/>
            <person name="Dai P."/>
            <person name="Han X."/>
            <person name="Huang E."/>
            <person name="Gao Y."/>
            <person name="Liu J."/>
            <person name="Shao H."/>
            <person name="Ye R."/>
            <person name="Li L."/>
            <person name="Wei W."/>
            <person name="Wang X."/>
            <person name="Wang C."/>
            <person name="Yang T."/>
            <person name="Huo Q."/>
            <person name="Li W."/>
            <person name="Guo W."/>
            <person name="Chen H."/>
            <person name="Zhou L."/>
            <person name="Ni X."/>
            <person name="Tian J."/>
            <person name="Zhou Y."/>
            <person name="Sheng Y."/>
            <person name="Liu T."/>
            <person name="Pan Y."/>
            <person name="Xia L."/>
            <person name="Li J."/>
            <person name="Zhao F."/>
            <person name="Cao W."/>
        </authorList>
    </citation>
    <scope>NUCLEOTIDE SEQUENCE</scope>
    <source>
        <strain evidence="1">Hyas-2018</strain>
    </source>
</reference>
<dbReference type="Proteomes" id="UP000821845">
    <property type="component" value="Chromosome 10"/>
</dbReference>
<protein>
    <submittedName>
        <fullName evidence="1">Uncharacterized protein</fullName>
    </submittedName>
</protein>
<accession>A0ACB7T742</accession>
<organism evidence="1 2">
    <name type="scientific">Hyalomma asiaticum</name>
    <name type="common">Tick</name>
    <dbReference type="NCBI Taxonomy" id="266040"/>
    <lineage>
        <taxon>Eukaryota</taxon>
        <taxon>Metazoa</taxon>
        <taxon>Ecdysozoa</taxon>
        <taxon>Arthropoda</taxon>
        <taxon>Chelicerata</taxon>
        <taxon>Arachnida</taxon>
        <taxon>Acari</taxon>
        <taxon>Parasitiformes</taxon>
        <taxon>Ixodida</taxon>
        <taxon>Ixodoidea</taxon>
        <taxon>Ixodidae</taxon>
        <taxon>Hyalomminae</taxon>
        <taxon>Hyalomma</taxon>
    </lineage>
</organism>
<dbReference type="EMBL" id="CM023490">
    <property type="protein sequence ID" value="KAH6942071.1"/>
    <property type="molecule type" value="Genomic_DNA"/>
</dbReference>
<proteinExistence type="predicted"/>
<name>A0ACB7T742_HYAAI</name>
<gene>
    <name evidence="1" type="ORF">HPB50_000333</name>
</gene>
<evidence type="ECO:0000313" key="1">
    <source>
        <dbReference type="EMBL" id="KAH6942071.1"/>
    </source>
</evidence>